<protein>
    <submittedName>
        <fullName evidence="2">FRG domain-containing protein</fullName>
    </submittedName>
</protein>
<sequence>MARISSLTEFIAEIMRIRGEWFPDDPHPEIWYRGVISRAYALSPGAYWRKNCEERSLVLSFRSMAPALLSQQPQSDWDWYFLMQHYGLPTRLLDWSESPLSALYFALEYKPAKDQVPCVWVLDPLALNRLSGADAVIVPRANHWVSAWLPETCGRGCKITTLNGSDVADNSRPLAIFPSRHNPRLVAQRGTFTVHGMDETAIDQLPIVAADGTSARRMAIEIDPAARDAIWQELWALGINKVSIYPEPQSLAEDLKRAYRAE</sequence>
<dbReference type="Proteomes" id="UP000264071">
    <property type="component" value="Unassembled WGS sequence"/>
</dbReference>
<dbReference type="EMBL" id="DPIY01000010">
    <property type="protein sequence ID" value="HCT57975.1"/>
    <property type="molecule type" value="Genomic_DNA"/>
</dbReference>
<gene>
    <name evidence="2" type="ORF">DGD08_12295</name>
</gene>
<dbReference type="AlphaFoldDB" id="A0A3D4VA34"/>
<dbReference type="SMART" id="SM00901">
    <property type="entry name" value="FRG"/>
    <property type="match status" value="1"/>
</dbReference>
<reference evidence="2 3" key="1">
    <citation type="journal article" date="2018" name="Nat. Biotechnol.">
        <title>A standardized bacterial taxonomy based on genome phylogeny substantially revises the tree of life.</title>
        <authorList>
            <person name="Parks D.H."/>
            <person name="Chuvochina M."/>
            <person name="Waite D.W."/>
            <person name="Rinke C."/>
            <person name="Skarshewski A."/>
            <person name="Chaumeil P.A."/>
            <person name="Hugenholtz P."/>
        </authorList>
    </citation>
    <scope>NUCLEOTIDE SEQUENCE [LARGE SCALE GENOMIC DNA]</scope>
    <source>
        <strain evidence="2">UBA8844</strain>
    </source>
</reference>
<comment type="caution">
    <text evidence="2">The sequence shown here is derived from an EMBL/GenBank/DDBJ whole genome shotgun (WGS) entry which is preliminary data.</text>
</comment>
<dbReference type="Pfam" id="PF08867">
    <property type="entry name" value="FRG"/>
    <property type="match status" value="1"/>
</dbReference>
<accession>A0A3D4VA34</accession>
<evidence type="ECO:0000313" key="2">
    <source>
        <dbReference type="EMBL" id="HCT57975.1"/>
    </source>
</evidence>
<dbReference type="OMA" id="FAVESHE"/>
<evidence type="ECO:0000259" key="1">
    <source>
        <dbReference type="SMART" id="SM00901"/>
    </source>
</evidence>
<organism evidence="2 3">
    <name type="scientific">Gemmatimonas aurantiaca</name>
    <dbReference type="NCBI Taxonomy" id="173480"/>
    <lineage>
        <taxon>Bacteria</taxon>
        <taxon>Pseudomonadati</taxon>
        <taxon>Gemmatimonadota</taxon>
        <taxon>Gemmatimonadia</taxon>
        <taxon>Gemmatimonadales</taxon>
        <taxon>Gemmatimonadaceae</taxon>
        <taxon>Gemmatimonas</taxon>
    </lineage>
</organism>
<dbReference type="InterPro" id="IPR014966">
    <property type="entry name" value="FRG-dom"/>
</dbReference>
<proteinExistence type="predicted"/>
<evidence type="ECO:0000313" key="3">
    <source>
        <dbReference type="Proteomes" id="UP000264071"/>
    </source>
</evidence>
<name>A0A3D4VA34_9BACT</name>
<feature type="domain" description="FRG" evidence="1">
    <location>
        <begin position="26"/>
        <end position="120"/>
    </location>
</feature>